<evidence type="ECO:0000313" key="1">
    <source>
        <dbReference type="EMBL" id="GBG22711.1"/>
    </source>
</evidence>
<name>A0A2R5G3T1_NOSCO</name>
<proteinExistence type="predicted"/>
<reference evidence="1 2" key="1">
    <citation type="submission" date="2017-06" db="EMBL/GenBank/DDBJ databases">
        <title>Genome sequencing of cyanobaciteial culture collection at National Institute for Environmental Studies (NIES).</title>
        <authorList>
            <person name="Hirose Y."/>
            <person name="Shimura Y."/>
            <person name="Fujisawa T."/>
            <person name="Nakamura Y."/>
            <person name="Kawachi M."/>
        </authorList>
    </citation>
    <scope>NUCLEOTIDE SEQUENCE [LARGE SCALE GENOMIC DNA]</scope>
    <source>
        <strain evidence="1 2">NIES-4072</strain>
    </source>
</reference>
<keyword evidence="2" id="KW-1185">Reference proteome</keyword>
<dbReference type="Proteomes" id="UP000245124">
    <property type="component" value="Unassembled WGS sequence"/>
</dbReference>
<organism evidence="1 2">
    <name type="scientific">Nostoc commune NIES-4072</name>
    <dbReference type="NCBI Taxonomy" id="2005467"/>
    <lineage>
        <taxon>Bacteria</taxon>
        <taxon>Bacillati</taxon>
        <taxon>Cyanobacteriota</taxon>
        <taxon>Cyanophyceae</taxon>
        <taxon>Nostocales</taxon>
        <taxon>Nostocaceae</taxon>
        <taxon>Nostoc</taxon>
    </lineage>
</organism>
<dbReference type="InterPro" id="IPR035093">
    <property type="entry name" value="RelE/ParE_toxin_dom_sf"/>
</dbReference>
<gene>
    <name evidence="1" type="ORF">NIES4072_64230</name>
</gene>
<dbReference type="Gene3D" id="3.30.2310.20">
    <property type="entry name" value="RelE-like"/>
    <property type="match status" value="1"/>
</dbReference>
<accession>A0A2R5G3T1</accession>
<dbReference type="SUPFAM" id="SSF143011">
    <property type="entry name" value="RelE-like"/>
    <property type="match status" value="1"/>
</dbReference>
<sequence>MGGALRFYFKKKKLEALYTEEKDAHKYPGVVDDFFEVMSIIDAAVDERELYALKGLRFEKLKGKRGKQGQRSLRLNDQWRLIVAVDEDEQGHYLTIIDIEDYH</sequence>
<dbReference type="EMBL" id="BDUD01000002">
    <property type="protein sequence ID" value="GBG22711.1"/>
    <property type="molecule type" value="Genomic_DNA"/>
</dbReference>
<dbReference type="InterPro" id="IPR007711">
    <property type="entry name" value="HigB-1"/>
</dbReference>
<dbReference type="AlphaFoldDB" id="A0A2R5G3T1"/>
<comment type="caution">
    <text evidence="1">The sequence shown here is derived from an EMBL/GenBank/DDBJ whole genome shotgun (WGS) entry which is preliminary data.</text>
</comment>
<evidence type="ECO:0000313" key="2">
    <source>
        <dbReference type="Proteomes" id="UP000245124"/>
    </source>
</evidence>
<protein>
    <submittedName>
        <fullName evidence="1">Plasmid maintenance system killer</fullName>
    </submittedName>
</protein>
<dbReference type="PANTHER" id="PTHR40266:SF2">
    <property type="entry name" value="TOXIN HIGB-1"/>
    <property type="match status" value="1"/>
</dbReference>
<dbReference type="Pfam" id="PF05015">
    <property type="entry name" value="HigB-like_toxin"/>
    <property type="match status" value="1"/>
</dbReference>
<dbReference type="PANTHER" id="PTHR40266">
    <property type="entry name" value="TOXIN HIGB-1"/>
    <property type="match status" value="1"/>
</dbReference>